<dbReference type="Pfam" id="PF25535">
    <property type="entry name" value="DUF7919"/>
    <property type="match status" value="1"/>
</dbReference>
<comment type="caution">
    <text evidence="2">The sequence shown here is derived from an EMBL/GenBank/DDBJ whole genome shotgun (WGS) entry which is preliminary data.</text>
</comment>
<gene>
    <name evidence="2" type="ORF">CVS29_13270</name>
</gene>
<evidence type="ECO:0000259" key="1">
    <source>
        <dbReference type="Pfam" id="PF25535"/>
    </source>
</evidence>
<reference evidence="2 3" key="1">
    <citation type="submission" date="2018-05" db="EMBL/GenBank/DDBJ databases">
        <title>Genetic diversity of glacier-inhabiting Cryobacterium bacteria in China and description of Cryobacterium mengkeensis sp. nov. and Arthrobacter glacialis sp. nov.</title>
        <authorList>
            <person name="Liu Q."/>
            <person name="Xin Y.-H."/>
        </authorList>
    </citation>
    <scope>NUCLEOTIDE SEQUENCE [LARGE SCALE GENOMIC DNA]</scope>
    <source>
        <strain evidence="2 3">GP3</strain>
    </source>
</reference>
<dbReference type="AlphaFoldDB" id="A0A2V3DPZ9"/>
<keyword evidence="3" id="KW-1185">Reference proteome</keyword>
<dbReference type="EMBL" id="QHLZ01000008">
    <property type="protein sequence ID" value="PXA64781.1"/>
    <property type="molecule type" value="Genomic_DNA"/>
</dbReference>
<evidence type="ECO:0000313" key="3">
    <source>
        <dbReference type="Proteomes" id="UP000246303"/>
    </source>
</evidence>
<accession>A0A2V3DPZ9</accession>
<sequence>MGRVKRPSKHQELVGLSGIPATFGQWIAFGWLEPGSEYTAGLFPETFVQALEVAAMDPVFVTRGFHMCQYCSASSGSFGPISYRTFHGGQLQLGSACLKVTDRQQRVWLAPTLVLHYISEHNYRPPTDLLESFPV</sequence>
<dbReference type="InterPro" id="IPR057679">
    <property type="entry name" value="DUF7919"/>
</dbReference>
<evidence type="ECO:0000313" key="2">
    <source>
        <dbReference type="EMBL" id="PXA64781.1"/>
    </source>
</evidence>
<dbReference type="Proteomes" id="UP000246303">
    <property type="component" value="Unassembled WGS sequence"/>
</dbReference>
<organism evidence="2 3">
    <name type="scientific">Arthrobacter psychrochitiniphilus</name>
    <dbReference type="NCBI Taxonomy" id="291045"/>
    <lineage>
        <taxon>Bacteria</taxon>
        <taxon>Bacillati</taxon>
        <taxon>Actinomycetota</taxon>
        <taxon>Actinomycetes</taxon>
        <taxon>Micrococcales</taxon>
        <taxon>Micrococcaceae</taxon>
        <taxon>Arthrobacter</taxon>
    </lineage>
</organism>
<feature type="domain" description="DUF7919" evidence="1">
    <location>
        <begin position="26"/>
        <end position="132"/>
    </location>
</feature>
<name>A0A2V3DPZ9_9MICC</name>
<protein>
    <recommendedName>
        <fullName evidence="1">DUF7919 domain-containing protein</fullName>
    </recommendedName>
</protein>
<proteinExistence type="predicted"/>